<dbReference type="PANTHER" id="PTHR12546:SF33">
    <property type="entry name" value="SPERM VESICLE FUSION PROTEIN FER-1"/>
    <property type="match status" value="1"/>
</dbReference>
<dbReference type="OMA" id="RYAMTIV"/>
<organism evidence="9 10">
    <name type="scientific">Nematostella vectensis</name>
    <name type="common">Starlet sea anemone</name>
    <dbReference type="NCBI Taxonomy" id="45351"/>
    <lineage>
        <taxon>Eukaryota</taxon>
        <taxon>Metazoa</taxon>
        <taxon>Cnidaria</taxon>
        <taxon>Anthozoa</taxon>
        <taxon>Hexacorallia</taxon>
        <taxon>Actiniaria</taxon>
        <taxon>Edwardsiidae</taxon>
        <taxon>Nematostella</taxon>
    </lineage>
</organism>
<feature type="non-terminal residue" evidence="9">
    <location>
        <position position="178"/>
    </location>
</feature>
<keyword evidence="2 7" id="KW-0812">Transmembrane</keyword>
<reference evidence="9 10" key="1">
    <citation type="journal article" date="2007" name="Science">
        <title>Sea anemone genome reveals ancestral eumetazoan gene repertoire and genomic organization.</title>
        <authorList>
            <person name="Putnam N.H."/>
            <person name="Srivastava M."/>
            <person name="Hellsten U."/>
            <person name="Dirks B."/>
            <person name="Chapman J."/>
            <person name="Salamov A."/>
            <person name="Terry A."/>
            <person name="Shapiro H."/>
            <person name="Lindquist E."/>
            <person name="Kapitonov V.V."/>
            <person name="Jurka J."/>
            <person name="Genikhovich G."/>
            <person name="Grigoriev I.V."/>
            <person name="Lucas S.M."/>
            <person name="Steele R.E."/>
            <person name="Finnerty J.R."/>
            <person name="Technau U."/>
            <person name="Martindale M.Q."/>
            <person name="Rokhsar D.S."/>
        </authorList>
    </citation>
    <scope>NUCLEOTIDE SEQUENCE [LARGE SCALE GENOMIC DNA]</scope>
    <source>
        <strain evidence="10">CH2 X CH6</strain>
    </source>
</reference>
<dbReference type="GO" id="GO:0016020">
    <property type="term" value="C:membrane"/>
    <property type="evidence" value="ECO:0007669"/>
    <property type="project" value="UniProtKB-SubCell"/>
</dbReference>
<feature type="transmembrane region" description="Helical" evidence="7">
    <location>
        <begin position="153"/>
        <end position="175"/>
    </location>
</feature>
<dbReference type="HOGENOM" id="CLU_068186_1_1_1"/>
<comment type="subcellular location">
    <subcellularLocation>
        <location evidence="1">Membrane</location>
    </subcellularLocation>
</comment>
<dbReference type="SUPFAM" id="SSF49562">
    <property type="entry name" value="C2 domain (Calcium/lipid-binding domain, CaLB)"/>
    <property type="match status" value="1"/>
</dbReference>
<dbReference type="InterPro" id="IPR037721">
    <property type="entry name" value="Ferlin"/>
</dbReference>
<sequence>LDTTEERFPPRLIIQIWDNDIFSPDDFLGQLELNLDRIPKEAKSARSCGLNQLPSIPQKQRNTIETVSLFQMKKMMGWWPVLAQEDDQYSLAGKVEMTLEIVTIAEAEERPAGKARAEPNANPTLEPPNRPATSFSWISSPFKSLYYIMWRRYAMTIVGALISLLLLLLVVLFVYSMP</sequence>
<evidence type="ECO:0000256" key="4">
    <source>
        <dbReference type="ARBA" id="ARBA00022989"/>
    </source>
</evidence>
<name>A7SHC6_NEMVE</name>
<keyword evidence="4 7" id="KW-1133">Transmembrane helix</keyword>
<keyword evidence="10" id="KW-1185">Reference proteome</keyword>
<dbReference type="InParanoid" id="A7SHC6"/>
<evidence type="ECO:0000256" key="1">
    <source>
        <dbReference type="ARBA" id="ARBA00004370"/>
    </source>
</evidence>
<proteinExistence type="predicted"/>
<evidence type="ECO:0000313" key="10">
    <source>
        <dbReference type="Proteomes" id="UP000001593"/>
    </source>
</evidence>
<evidence type="ECO:0000256" key="2">
    <source>
        <dbReference type="ARBA" id="ARBA00022692"/>
    </source>
</evidence>
<dbReference type="STRING" id="45351.A7SHC6"/>
<evidence type="ECO:0000256" key="3">
    <source>
        <dbReference type="ARBA" id="ARBA00022737"/>
    </source>
</evidence>
<dbReference type="InterPro" id="IPR032362">
    <property type="entry name" value="Ferlin_C"/>
</dbReference>
<dbReference type="PhylomeDB" id="A7SHC6"/>
<accession>A7SHC6</accession>
<evidence type="ECO:0000256" key="6">
    <source>
        <dbReference type="SAM" id="MobiDB-lite"/>
    </source>
</evidence>
<evidence type="ECO:0000256" key="5">
    <source>
        <dbReference type="ARBA" id="ARBA00023136"/>
    </source>
</evidence>
<evidence type="ECO:0000256" key="7">
    <source>
        <dbReference type="SAM" id="Phobius"/>
    </source>
</evidence>
<feature type="domain" description="Ferlin C-terminal" evidence="8">
    <location>
        <begin position="88"/>
        <end position="178"/>
    </location>
</feature>
<dbReference type="Proteomes" id="UP000001593">
    <property type="component" value="Unassembled WGS sequence"/>
</dbReference>
<evidence type="ECO:0000313" key="9">
    <source>
        <dbReference type="EMBL" id="EDO36868.1"/>
    </source>
</evidence>
<dbReference type="Pfam" id="PF16165">
    <property type="entry name" value="Ferlin_C"/>
    <property type="match status" value="1"/>
</dbReference>
<feature type="region of interest" description="Disordered" evidence="6">
    <location>
        <begin position="111"/>
        <end position="131"/>
    </location>
</feature>
<dbReference type="AlphaFoldDB" id="A7SHC6"/>
<dbReference type="InterPro" id="IPR035892">
    <property type="entry name" value="C2_domain_sf"/>
</dbReference>
<feature type="non-terminal residue" evidence="9">
    <location>
        <position position="1"/>
    </location>
</feature>
<evidence type="ECO:0000259" key="8">
    <source>
        <dbReference type="Pfam" id="PF16165"/>
    </source>
</evidence>
<dbReference type="Gene3D" id="2.60.40.150">
    <property type="entry name" value="C2 domain"/>
    <property type="match status" value="1"/>
</dbReference>
<protein>
    <recommendedName>
        <fullName evidence="8">Ferlin C-terminal domain-containing protein</fullName>
    </recommendedName>
</protein>
<dbReference type="EMBL" id="DS469659">
    <property type="protein sequence ID" value="EDO36868.1"/>
    <property type="molecule type" value="Genomic_DNA"/>
</dbReference>
<dbReference type="eggNOG" id="KOG1326">
    <property type="taxonomic scope" value="Eukaryota"/>
</dbReference>
<keyword evidence="5 7" id="KW-0472">Membrane</keyword>
<dbReference type="PANTHER" id="PTHR12546">
    <property type="entry name" value="FER-1-LIKE"/>
    <property type="match status" value="1"/>
</dbReference>
<keyword evidence="3" id="KW-0677">Repeat</keyword>
<gene>
    <name evidence="9" type="ORF">NEMVEDRAFT_v1g118385</name>
</gene>